<evidence type="ECO:0000256" key="4">
    <source>
        <dbReference type="ARBA" id="ARBA00022729"/>
    </source>
</evidence>
<dbReference type="AlphaFoldDB" id="A0A0L7KIP8"/>
<keyword evidence="3 7" id="KW-0812">Transmembrane</keyword>
<feature type="transmembrane region" description="Helical" evidence="7">
    <location>
        <begin position="251"/>
        <end position="276"/>
    </location>
</feature>
<dbReference type="GO" id="GO:0005737">
    <property type="term" value="C:cytoplasm"/>
    <property type="evidence" value="ECO:0007669"/>
    <property type="project" value="UniProtKB-ARBA"/>
</dbReference>
<organism evidence="8 9">
    <name type="scientific">Plasmodium falciparum (isolate HB3)</name>
    <dbReference type="NCBI Taxonomy" id="137071"/>
    <lineage>
        <taxon>Eukaryota</taxon>
        <taxon>Sar</taxon>
        <taxon>Alveolata</taxon>
        <taxon>Apicomplexa</taxon>
        <taxon>Aconoidasida</taxon>
        <taxon>Haemosporida</taxon>
        <taxon>Plasmodiidae</taxon>
        <taxon>Plasmodium</taxon>
        <taxon>Plasmodium (Laverania)</taxon>
    </lineage>
</organism>
<reference evidence="8 9" key="1">
    <citation type="submission" date="2006-03" db="EMBL/GenBank/DDBJ databases">
        <title>Annotation of Plasmodium falciparum HB3.</title>
        <authorList>
            <consortium name="The Broad Institute Genome Sequencing Platform"/>
            <person name="Volkman S.K."/>
            <person name="Neafsey D.E."/>
            <person name="Dash A.P."/>
            <person name="Chitnis C.E."/>
            <person name="Hartl D.L."/>
            <person name="Young S.K."/>
            <person name="Zeng Q."/>
            <person name="Koehrsen M."/>
            <person name="Alvarado L."/>
            <person name="Berlin A."/>
            <person name="Borenstein D."/>
            <person name="Chapman S.B."/>
            <person name="Chen Z."/>
            <person name="Engels R."/>
            <person name="Freedman E."/>
            <person name="Gellesch M."/>
            <person name="Goldberg J."/>
            <person name="Griggs A."/>
            <person name="Gujja S."/>
            <person name="Heilman E.R."/>
            <person name="Heiman D.I."/>
            <person name="Howarth C."/>
            <person name="Jen D."/>
            <person name="Larson L."/>
            <person name="Mehta T."/>
            <person name="Neiman D."/>
            <person name="Park D."/>
            <person name="Pearson M."/>
            <person name="Roberts A."/>
            <person name="Saif S."/>
            <person name="Shea T."/>
            <person name="Shenoy N."/>
            <person name="Sisk P."/>
            <person name="Stolte C."/>
            <person name="Sykes S."/>
            <person name="Walk T."/>
            <person name="White J."/>
            <person name="Yandava C."/>
            <person name="Haas B."/>
            <person name="Henn M.R."/>
            <person name="Nusbaum C."/>
            <person name="Birren B."/>
        </authorList>
    </citation>
    <scope>NUCLEOTIDE SEQUENCE [LARGE SCALE GENOMIC DNA]</scope>
    <source>
        <strain evidence="8">HB3</strain>
    </source>
</reference>
<dbReference type="OMA" id="KVYYMFG"/>
<dbReference type="PANTHER" id="PTHR10766">
    <property type="entry name" value="TRANSMEMBRANE 9 SUPERFAMILY PROTEIN"/>
    <property type="match status" value="1"/>
</dbReference>
<proteinExistence type="inferred from homology"/>
<evidence type="ECO:0000256" key="7">
    <source>
        <dbReference type="RuleBase" id="RU363079"/>
    </source>
</evidence>
<feature type="transmembrane region" description="Helical" evidence="7">
    <location>
        <begin position="353"/>
        <end position="374"/>
    </location>
</feature>
<feature type="transmembrane region" description="Helical" evidence="7">
    <location>
        <begin position="588"/>
        <end position="617"/>
    </location>
</feature>
<evidence type="ECO:0000256" key="5">
    <source>
        <dbReference type="ARBA" id="ARBA00022989"/>
    </source>
</evidence>
<reference evidence="9" key="2">
    <citation type="submission" date="2006-03" db="EMBL/GenBank/DDBJ databases">
        <title>The genome sequence of the Plasmodium falciparum HB3.</title>
        <authorList>
            <consortium name="The Broad Institute Genome Sequencing Platform"/>
            <person name="Birren B."/>
            <person name="Lander E."/>
            <person name="Galagan J."/>
            <person name="Nusbaum C."/>
            <person name="Devon K."/>
            <person name="Henn M."/>
            <person name="Jaffe D."/>
            <person name="Butler J."/>
            <person name="Alvarez P."/>
            <person name="Gnerre S."/>
            <person name="Grabherr M."/>
            <person name="Kleber M."/>
            <person name="Mauceli E."/>
            <person name="Brockman W."/>
            <person name="MacCallum I.A."/>
            <person name="Rounsley S."/>
            <person name="Young S."/>
            <person name="LaButti K."/>
            <person name="Pushparaj V."/>
            <person name="DeCaprio D."/>
            <person name="Crawford M."/>
            <person name="Koehrsen M."/>
            <person name="Engels R."/>
            <person name="Montgomery P."/>
            <person name="Pearson M."/>
            <person name="Howarth C."/>
            <person name="Larson L."/>
            <person name="Luoma S."/>
            <person name="White J."/>
            <person name="Kodira C."/>
            <person name="Zeng Q."/>
            <person name="Oleary S."/>
            <person name="Yandava C."/>
            <person name="Alvarado L."/>
            <person name="Wirth D."/>
            <person name="Volkman S."/>
            <person name="Hartl D."/>
        </authorList>
    </citation>
    <scope>NUCLEOTIDE SEQUENCE [LARGE SCALE GENOMIC DNA]</scope>
</reference>
<feature type="transmembrane region" description="Helical" evidence="7">
    <location>
        <begin position="523"/>
        <end position="544"/>
    </location>
</feature>
<keyword evidence="4 7" id="KW-0732">Signal</keyword>
<feature type="transmembrane region" description="Helical" evidence="7">
    <location>
        <begin position="395"/>
        <end position="414"/>
    </location>
</feature>
<keyword evidence="5 7" id="KW-1133">Transmembrane helix</keyword>
<feature type="chain" id="PRO_5007355330" description="Transmembrane 9 superfamily member" evidence="7">
    <location>
        <begin position="24"/>
        <end position="627"/>
    </location>
</feature>
<evidence type="ECO:0000256" key="3">
    <source>
        <dbReference type="ARBA" id="ARBA00022692"/>
    </source>
</evidence>
<evidence type="ECO:0000256" key="6">
    <source>
        <dbReference type="ARBA" id="ARBA00023136"/>
    </source>
</evidence>
<feature type="transmembrane region" description="Helical" evidence="7">
    <location>
        <begin position="556"/>
        <end position="576"/>
    </location>
</feature>
<dbReference type="GO" id="GO:0016020">
    <property type="term" value="C:membrane"/>
    <property type="evidence" value="ECO:0007669"/>
    <property type="project" value="UniProtKB-SubCell"/>
</dbReference>
<feature type="transmembrane region" description="Helical" evidence="7">
    <location>
        <begin position="475"/>
        <end position="503"/>
    </location>
</feature>
<evidence type="ECO:0000256" key="2">
    <source>
        <dbReference type="ARBA" id="ARBA00005227"/>
    </source>
</evidence>
<dbReference type="Proteomes" id="UP000054289">
    <property type="component" value="Unassembled WGS sequence"/>
</dbReference>
<dbReference type="GO" id="GO:0072657">
    <property type="term" value="P:protein localization to membrane"/>
    <property type="evidence" value="ECO:0007669"/>
    <property type="project" value="TreeGrafter"/>
</dbReference>
<comment type="similarity">
    <text evidence="2 7">Belongs to the nonaspanin (TM9SF) (TC 9.A.2) family.</text>
</comment>
<keyword evidence="6 7" id="KW-0472">Membrane</keyword>
<name>A0A0L7KIP8_PLAFX</name>
<evidence type="ECO:0000256" key="1">
    <source>
        <dbReference type="ARBA" id="ARBA00004141"/>
    </source>
</evidence>
<dbReference type="InterPro" id="IPR004240">
    <property type="entry name" value="EMP70"/>
</dbReference>
<dbReference type="EMBL" id="CH672120">
    <property type="protein sequence ID" value="KOB62970.1"/>
    <property type="molecule type" value="Genomic_DNA"/>
</dbReference>
<gene>
    <name evidence="8" type="ORF">PFHG_04739</name>
</gene>
<dbReference type="Pfam" id="PF02990">
    <property type="entry name" value="EMP70"/>
    <property type="match status" value="1"/>
</dbReference>
<comment type="subcellular location">
    <subcellularLocation>
        <location evidence="1">Membrane</location>
        <topology evidence="1">Multi-pass membrane protein</topology>
    </subcellularLocation>
</comment>
<dbReference type="OrthoDB" id="1666796at2759"/>
<protein>
    <recommendedName>
        <fullName evidence="7">Transmembrane 9 superfamily member</fullName>
    </recommendedName>
</protein>
<dbReference type="PANTHER" id="PTHR10766:SF111">
    <property type="entry name" value="TRANSMEMBRANE 9 SUPERFAMILY MEMBER 2"/>
    <property type="match status" value="1"/>
</dbReference>
<feature type="transmembrane region" description="Helical" evidence="7">
    <location>
        <begin position="420"/>
        <end position="443"/>
    </location>
</feature>
<feature type="signal peptide" evidence="7">
    <location>
        <begin position="1"/>
        <end position="23"/>
    </location>
</feature>
<evidence type="ECO:0000313" key="8">
    <source>
        <dbReference type="EMBL" id="KOB62970.1"/>
    </source>
</evidence>
<dbReference type="KEGG" id="pfh:PFHG_04739"/>
<evidence type="ECO:0000313" key="9">
    <source>
        <dbReference type="Proteomes" id="UP000054289"/>
    </source>
</evidence>
<sequence>MIIEHVLCSFILFVCYIIKYADAYLPGMNPTTYKEGDPVIINIKNLSSRRAVTTLDYFSFPFCSSNNSKSSGEKAPNIFKILLGDTLHDTNIETTFLNDKKCAFYCKIFIDNNVYEKYKHLILYNYNIVYSVDNLEIFREDPKRKGFYYTGIPIGYVHERNYHLYTYYKITILYNTQGGPNSNKYYIVGFEVEPQSVDFTKNDDCVQNESTMIMGKNKFVTFKYDIRYVKSDNSFQHRSEHYYRNLNDQSMIHWFSIINSIILVILLSFLLSTILIKALHKDLNKYNRINTNIFETDDMDDRGWKLVHGDVFRKPRNSTFFSAFVGVGIQIMFMILVCALILLIGVYKYKQRYRYIQIMFFIWICISSISGYASSILYKLFKSKHVKLTIFRTSLIYPFILFLIFFLINLVLHYEHSNTAISFSSLTSVCILWFGISVPLICLGSYIGNKKKPIELPVRVNNIPRHIPKQPMLNTFFVSSFIVGSILFATMYTELFFLFTSLWKSNMLFISGNIFIRLIECPVINSINLLYTFLVNIFIILSFFKKYEDYNWWWKSFVAPGSSGLFLFLYSIYYFFIKLNISTFSETFIYFAYSFIMSYTCFIYTGTAGFLASFAFLRKIYSSIKVD</sequence>
<accession>A0A0L7KIP8</accession>
<feature type="transmembrane region" description="Helical" evidence="7">
    <location>
        <begin position="320"/>
        <end position="347"/>
    </location>
</feature>